<organism evidence="8 9">
    <name type="scientific">Comamonas testosteroni</name>
    <name type="common">Pseudomonas testosteroni</name>
    <dbReference type="NCBI Taxonomy" id="285"/>
    <lineage>
        <taxon>Bacteria</taxon>
        <taxon>Pseudomonadati</taxon>
        <taxon>Pseudomonadota</taxon>
        <taxon>Betaproteobacteria</taxon>
        <taxon>Burkholderiales</taxon>
        <taxon>Comamonadaceae</taxon>
        <taxon>Comamonas</taxon>
    </lineage>
</organism>
<dbReference type="OrthoDB" id="9796932at2"/>
<evidence type="ECO:0000256" key="5">
    <source>
        <dbReference type="PIRSR" id="PIRSR604574-1"/>
    </source>
</evidence>
<evidence type="ECO:0000256" key="4">
    <source>
        <dbReference type="ARBA" id="ARBA00023004"/>
    </source>
</evidence>
<keyword evidence="8" id="KW-0489">Methyltransferase</keyword>
<evidence type="ECO:0000256" key="6">
    <source>
        <dbReference type="PIRSR" id="PIRSR604574-2"/>
    </source>
</evidence>
<dbReference type="InterPro" id="IPR004574">
    <property type="entry name" value="Alkb"/>
</dbReference>
<feature type="domain" description="Fe2OG dioxygenase" evidence="7">
    <location>
        <begin position="114"/>
        <end position="214"/>
    </location>
</feature>
<dbReference type="GO" id="GO:0035515">
    <property type="term" value="F:oxidative RNA demethylase activity"/>
    <property type="evidence" value="ECO:0007669"/>
    <property type="project" value="TreeGrafter"/>
</dbReference>
<feature type="binding site" evidence="5">
    <location>
        <position position="136"/>
    </location>
    <ligand>
        <name>substrate</name>
    </ligand>
</feature>
<evidence type="ECO:0000313" key="8">
    <source>
        <dbReference type="EMBL" id="RGE46307.1"/>
    </source>
</evidence>
<feature type="binding site" evidence="5">
    <location>
        <begin position="77"/>
        <end position="79"/>
    </location>
    <ligand>
        <name>substrate</name>
    </ligand>
</feature>
<dbReference type="GO" id="GO:0005737">
    <property type="term" value="C:cytoplasm"/>
    <property type="evidence" value="ECO:0007669"/>
    <property type="project" value="TreeGrafter"/>
</dbReference>
<dbReference type="NCBIfam" id="NF011930">
    <property type="entry name" value="PRK15401.1"/>
    <property type="match status" value="1"/>
</dbReference>
<keyword evidence="4 6" id="KW-0408">Iron</keyword>
<dbReference type="GO" id="GO:0032259">
    <property type="term" value="P:methylation"/>
    <property type="evidence" value="ECO:0007669"/>
    <property type="project" value="UniProtKB-KW"/>
</dbReference>
<evidence type="ECO:0000259" key="7">
    <source>
        <dbReference type="PROSITE" id="PS51471"/>
    </source>
</evidence>
<keyword evidence="9" id="KW-1185">Reference proteome</keyword>
<dbReference type="EMBL" id="QURR01000003">
    <property type="protein sequence ID" value="RGE46307.1"/>
    <property type="molecule type" value="Genomic_DNA"/>
</dbReference>
<feature type="binding site" evidence="5">
    <location>
        <begin position="205"/>
        <end position="211"/>
    </location>
    <ligand>
        <name>2-oxoglutarate</name>
        <dbReference type="ChEBI" id="CHEBI:16810"/>
    </ligand>
</feature>
<keyword evidence="8" id="KW-0808">Transferase</keyword>
<feature type="binding site" evidence="5">
    <location>
        <position position="70"/>
    </location>
    <ligand>
        <name>substrate</name>
    </ligand>
</feature>
<evidence type="ECO:0000256" key="3">
    <source>
        <dbReference type="ARBA" id="ARBA00023002"/>
    </source>
</evidence>
<evidence type="ECO:0000256" key="1">
    <source>
        <dbReference type="ARBA" id="ARBA00022723"/>
    </source>
</evidence>
<dbReference type="GO" id="GO:0035513">
    <property type="term" value="P:oxidative RNA demethylation"/>
    <property type="evidence" value="ECO:0007669"/>
    <property type="project" value="TreeGrafter"/>
</dbReference>
<dbReference type="PANTHER" id="PTHR16557">
    <property type="entry name" value="ALKYLATED DNA REPAIR PROTEIN ALKB-RELATED"/>
    <property type="match status" value="1"/>
</dbReference>
<dbReference type="Proteomes" id="UP000261948">
    <property type="component" value="Unassembled WGS sequence"/>
</dbReference>
<feature type="binding site" evidence="6">
    <location>
        <position position="188"/>
    </location>
    <ligand>
        <name>Fe cation</name>
        <dbReference type="ChEBI" id="CHEBI:24875"/>
        <note>catalytic</note>
    </ligand>
</feature>
<feature type="binding site" evidence="6">
    <location>
        <position position="134"/>
    </location>
    <ligand>
        <name>Fe cation</name>
        <dbReference type="ChEBI" id="CHEBI:24875"/>
        <note>catalytic</note>
    </ligand>
</feature>
<dbReference type="InterPro" id="IPR027450">
    <property type="entry name" value="AlkB-like"/>
</dbReference>
<comment type="cofactor">
    <cofactor evidence="6">
        <name>Fe(2+)</name>
        <dbReference type="ChEBI" id="CHEBI:29033"/>
    </cofactor>
    <text evidence="6">Binds 1 Fe(2+) ion per subunit.</text>
</comment>
<keyword evidence="1 6" id="KW-0479">Metal-binding</keyword>
<dbReference type="PANTHER" id="PTHR16557:SF2">
    <property type="entry name" value="NUCLEIC ACID DIOXYGENASE ALKBH1"/>
    <property type="match status" value="1"/>
</dbReference>
<evidence type="ECO:0000313" key="9">
    <source>
        <dbReference type="Proteomes" id="UP000261948"/>
    </source>
</evidence>
<dbReference type="SUPFAM" id="SSF51197">
    <property type="entry name" value="Clavaminate synthase-like"/>
    <property type="match status" value="1"/>
</dbReference>
<reference evidence="8 9" key="1">
    <citation type="submission" date="2018-08" db="EMBL/GenBank/DDBJ databases">
        <title>Comamonas testosteroni strain SWCO2.</title>
        <authorList>
            <person name="Jiang N."/>
            <person name="Zhang X.Z."/>
        </authorList>
    </citation>
    <scope>NUCLEOTIDE SEQUENCE [LARGE SCALE GENOMIC DNA]</scope>
    <source>
        <strain evidence="8 9">SWCO2</strain>
    </source>
</reference>
<proteinExistence type="predicted"/>
<dbReference type="GO" id="GO:0008168">
    <property type="term" value="F:methyltransferase activity"/>
    <property type="evidence" value="ECO:0007669"/>
    <property type="project" value="UniProtKB-KW"/>
</dbReference>
<keyword evidence="2" id="KW-0223">Dioxygenase</keyword>
<comment type="caution">
    <text evidence="8">The sequence shown here is derived from an EMBL/GenBank/DDBJ whole genome shotgun (WGS) entry which is preliminary data.</text>
</comment>
<dbReference type="InterPro" id="IPR005123">
    <property type="entry name" value="Oxoglu/Fe-dep_dioxygenase_dom"/>
</dbReference>
<feature type="binding site" evidence="6">
    <location>
        <position position="132"/>
    </location>
    <ligand>
        <name>Fe cation</name>
        <dbReference type="ChEBI" id="CHEBI:24875"/>
        <note>catalytic</note>
    </ligand>
</feature>
<dbReference type="Gene3D" id="2.60.120.590">
    <property type="entry name" value="Alpha-ketoglutarate-dependent dioxygenase AlkB-like"/>
    <property type="match status" value="1"/>
</dbReference>
<dbReference type="AlphaFoldDB" id="A0A373FR02"/>
<dbReference type="GO" id="GO:0035516">
    <property type="term" value="F:broad specificity oxidative DNA demethylase activity"/>
    <property type="evidence" value="ECO:0007669"/>
    <property type="project" value="TreeGrafter"/>
</dbReference>
<dbReference type="GO" id="GO:0008198">
    <property type="term" value="F:ferrous iron binding"/>
    <property type="evidence" value="ECO:0007669"/>
    <property type="project" value="TreeGrafter"/>
</dbReference>
<protein>
    <submittedName>
        <fullName evidence="8">DNA oxidative demethylase AlkB</fullName>
    </submittedName>
</protein>
<sequence length="220" mass="23873">MSLSLFDAEPLPPEVIDDGVVLLRGFAAQQGPQWIEAVQSIQAQAGFRAMQVPGGKTMSVAISNCGDWGWVSDLQGYRYSAVDPQSGRSWPAMPAFLRQQAVEAAALAGYAGFAPDACLINRYEIGARMGLHRDQDEADFAAPIVSVSLGLPCTFLWGGLTRSQPARRLQLTHGDVLVFGGASRLVYHGVQPLKSGWHELLGHERWNLTFRMAKAGYSVT</sequence>
<accession>A0A373FR02</accession>
<feature type="binding site" evidence="5">
    <location>
        <position position="162"/>
    </location>
    <ligand>
        <name>substrate</name>
    </ligand>
</feature>
<keyword evidence="3" id="KW-0560">Oxidoreductase</keyword>
<dbReference type="PROSITE" id="PS51471">
    <property type="entry name" value="FE2OG_OXY"/>
    <property type="match status" value="1"/>
</dbReference>
<dbReference type="InterPro" id="IPR037151">
    <property type="entry name" value="AlkB-like_sf"/>
</dbReference>
<name>A0A373FR02_COMTE</name>
<gene>
    <name evidence="8" type="primary">alkB</name>
    <name evidence="8" type="ORF">DZC30_03525</name>
</gene>
<evidence type="ECO:0000256" key="2">
    <source>
        <dbReference type="ARBA" id="ARBA00022964"/>
    </source>
</evidence>
<feature type="binding site" evidence="5">
    <location>
        <begin position="121"/>
        <end position="123"/>
    </location>
    <ligand>
        <name>2-oxoglutarate</name>
        <dbReference type="ChEBI" id="CHEBI:16810"/>
    </ligand>
</feature>
<dbReference type="Pfam" id="PF13532">
    <property type="entry name" value="2OG-FeII_Oxy_2"/>
    <property type="match status" value="1"/>
</dbReference>